<keyword evidence="7" id="KW-0456">Lyase</keyword>
<dbReference type="SUPFAM" id="SSF52418">
    <property type="entry name" value="Nucleoside phosphorylase/phosphoribosyltransferase catalytic domain"/>
    <property type="match status" value="1"/>
</dbReference>
<keyword evidence="2" id="KW-0808">Transferase</keyword>
<evidence type="ECO:0000259" key="4">
    <source>
        <dbReference type="Pfam" id="PF00117"/>
    </source>
</evidence>
<keyword evidence="3" id="KW-0822">Tryptophan biosynthesis</keyword>
<evidence type="ECO:0000313" key="7">
    <source>
        <dbReference type="EMBL" id="STS81967.1"/>
    </source>
</evidence>
<dbReference type="FunFam" id="1.20.970.10:FF:000003">
    <property type="entry name" value="Anthranilate phosphoribosyltransferase"/>
    <property type="match status" value="1"/>
</dbReference>
<reference evidence="7 8" key="1">
    <citation type="submission" date="2018-06" db="EMBL/GenBank/DDBJ databases">
        <authorList>
            <consortium name="Pathogen Informatics"/>
            <person name="Doyle S."/>
        </authorList>
    </citation>
    <scope>NUCLEOTIDE SEQUENCE [LARGE SCALE GENOMIC DNA]</scope>
    <source>
        <strain evidence="7 8">NCTC9140</strain>
    </source>
</reference>
<dbReference type="PANTHER" id="PTHR43285">
    <property type="entry name" value="ANTHRANILATE PHOSPHORIBOSYLTRANSFERASE"/>
    <property type="match status" value="1"/>
</dbReference>
<dbReference type="InterPro" id="IPR017926">
    <property type="entry name" value="GATASE"/>
</dbReference>
<dbReference type="Pfam" id="PF02885">
    <property type="entry name" value="Glycos_trans_3N"/>
    <property type="match status" value="1"/>
</dbReference>
<dbReference type="Pfam" id="PF00591">
    <property type="entry name" value="Glycos_transf_3"/>
    <property type="match status" value="1"/>
</dbReference>
<sequence>MAKPPALSTTARRCFAGLANPLPVARYHSLVGSNIPAGLTINANFNGMVMAVRHDADRVCGFQFHPESILTTQGARLLEQTLAWALQKLEHTNTLQPILEKLYQAETLSQQESHQLFSAVVRGEVKPEQLAAALVSMKVRGEQPQEIAGAATALLENAAPFPRPDYLFADIVGTGGDGSNSINISTASAFVAAACGLKVAKHGNRSVSSKSGSSDLLAAFGINLDMNADNPAPRLMSWASASCSRRSTTPVSATRCRSVSS</sequence>
<evidence type="ECO:0000256" key="1">
    <source>
        <dbReference type="ARBA" id="ARBA00022676"/>
    </source>
</evidence>
<evidence type="ECO:0000256" key="3">
    <source>
        <dbReference type="ARBA" id="ARBA00022822"/>
    </source>
</evidence>
<evidence type="ECO:0000256" key="2">
    <source>
        <dbReference type="ARBA" id="ARBA00022679"/>
    </source>
</evidence>
<dbReference type="EC" id="4.1.3.27" evidence="7"/>
<keyword evidence="3" id="KW-0028">Amino-acid biosynthesis</keyword>
<feature type="domain" description="Glycosyl transferase family 3" evidence="5">
    <location>
        <begin position="168"/>
        <end position="230"/>
    </location>
</feature>
<organism evidence="7 8">
    <name type="scientific">Klebsiella pneumoniae</name>
    <dbReference type="NCBI Taxonomy" id="573"/>
    <lineage>
        <taxon>Bacteria</taxon>
        <taxon>Pseudomonadati</taxon>
        <taxon>Pseudomonadota</taxon>
        <taxon>Gammaproteobacteria</taxon>
        <taxon>Enterobacterales</taxon>
        <taxon>Enterobacteriaceae</taxon>
        <taxon>Klebsiella/Raoultella group</taxon>
        <taxon>Klebsiella</taxon>
        <taxon>Klebsiella pneumoniae complex</taxon>
    </lineage>
</organism>
<dbReference type="InterPro" id="IPR036320">
    <property type="entry name" value="Glycosyl_Trfase_fam3_N_dom_sf"/>
</dbReference>
<protein>
    <submittedName>
        <fullName evidence="7">Anthranilate synthase</fullName>
        <ecNumber evidence="7">4.1.3.27</ecNumber>
    </submittedName>
</protein>
<dbReference type="EMBL" id="UGKQ01000007">
    <property type="protein sequence ID" value="STS81967.1"/>
    <property type="molecule type" value="Genomic_DNA"/>
</dbReference>
<dbReference type="Gene3D" id="3.40.1030.10">
    <property type="entry name" value="Nucleoside phosphorylase/phosphoribosyltransferase catalytic domain"/>
    <property type="match status" value="1"/>
</dbReference>
<name>A0A377TVQ3_KLEPN</name>
<feature type="domain" description="Glutamine amidotransferase" evidence="4">
    <location>
        <begin position="13"/>
        <end position="81"/>
    </location>
</feature>
<dbReference type="PANTHER" id="PTHR43285:SF2">
    <property type="entry name" value="ANTHRANILATE PHOSPHORIBOSYLTRANSFERASE"/>
    <property type="match status" value="1"/>
</dbReference>
<keyword evidence="1" id="KW-0328">Glycosyltransferase</keyword>
<dbReference type="PROSITE" id="PS51273">
    <property type="entry name" value="GATASE_TYPE_1"/>
    <property type="match status" value="1"/>
</dbReference>
<dbReference type="GO" id="GO:0000162">
    <property type="term" value="P:L-tryptophan biosynthetic process"/>
    <property type="evidence" value="ECO:0007669"/>
    <property type="project" value="UniProtKB-KW"/>
</dbReference>
<dbReference type="GO" id="GO:0005829">
    <property type="term" value="C:cytosol"/>
    <property type="evidence" value="ECO:0007669"/>
    <property type="project" value="TreeGrafter"/>
</dbReference>
<dbReference type="Proteomes" id="UP000254938">
    <property type="component" value="Unassembled WGS sequence"/>
</dbReference>
<dbReference type="InterPro" id="IPR005940">
    <property type="entry name" value="Anthranilate_Pribosyl_Tfrase"/>
</dbReference>
<dbReference type="SUPFAM" id="SSF52317">
    <property type="entry name" value="Class I glutamine amidotransferase-like"/>
    <property type="match status" value="1"/>
</dbReference>
<keyword evidence="3" id="KW-0057">Aromatic amino acid biosynthesis</keyword>
<evidence type="ECO:0000313" key="8">
    <source>
        <dbReference type="Proteomes" id="UP000254938"/>
    </source>
</evidence>
<dbReference type="SUPFAM" id="SSF47648">
    <property type="entry name" value="Nucleoside phosphorylase/phosphoribosyltransferase N-terminal domain"/>
    <property type="match status" value="1"/>
</dbReference>
<dbReference type="AlphaFoldDB" id="A0A377TVQ3"/>
<dbReference type="InterPro" id="IPR035902">
    <property type="entry name" value="Nuc_phospho_transferase"/>
</dbReference>
<gene>
    <name evidence="7" type="primary">trpD_2</name>
    <name evidence="7" type="ORF">NCTC9140_03712</name>
</gene>
<dbReference type="GO" id="GO:0004048">
    <property type="term" value="F:anthranilate phosphoribosyltransferase activity"/>
    <property type="evidence" value="ECO:0007669"/>
    <property type="project" value="InterPro"/>
</dbReference>
<evidence type="ECO:0000259" key="6">
    <source>
        <dbReference type="Pfam" id="PF02885"/>
    </source>
</evidence>
<dbReference type="InterPro" id="IPR000312">
    <property type="entry name" value="Glycosyl_Trfase_fam3"/>
</dbReference>
<dbReference type="InterPro" id="IPR029062">
    <property type="entry name" value="Class_I_gatase-like"/>
</dbReference>
<dbReference type="GO" id="GO:0004049">
    <property type="term" value="F:anthranilate synthase activity"/>
    <property type="evidence" value="ECO:0007669"/>
    <property type="project" value="UniProtKB-EC"/>
</dbReference>
<dbReference type="Gene3D" id="3.40.50.880">
    <property type="match status" value="1"/>
</dbReference>
<dbReference type="Gene3D" id="1.20.970.10">
    <property type="entry name" value="Transferase, Pyrimidine Nucleoside Phosphorylase, Chain C"/>
    <property type="match status" value="1"/>
</dbReference>
<dbReference type="Pfam" id="PF00117">
    <property type="entry name" value="GATase"/>
    <property type="match status" value="1"/>
</dbReference>
<proteinExistence type="predicted"/>
<dbReference type="PRINTS" id="PR00097">
    <property type="entry name" value="ANTSNTHASEII"/>
</dbReference>
<dbReference type="InterPro" id="IPR017459">
    <property type="entry name" value="Glycosyl_Trfase_fam3_N_dom"/>
</dbReference>
<evidence type="ECO:0000259" key="5">
    <source>
        <dbReference type="Pfam" id="PF00591"/>
    </source>
</evidence>
<accession>A0A377TVQ3</accession>
<feature type="domain" description="Glycosyl transferase family 3 N-terminal" evidence="6">
    <location>
        <begin position="96"/>
        <end position="158"/>
    </location>
</feature>